<feature type="active site" description="Nucleophile" evidence="5">
    <location>
        <position position="354"/>
    </location>
</feature>
<dbReference type="InterPro" id="IPR014710">
    <property type="entry name" value="RmlC-like_jellyroll"/>
</dbReference>
<dbReference type="GO" id="GO:0016042">
    <property type="term" value="P:lipid catabolic process"/>
    <property type="evidence" value="ECO:0007669"/>
    <property type="project" value="UniProtKB-UniRule"/>
</dbReference>
<dbReference type="InterPro" id="IPR018490">
    <property type="entry name" value="cNMP-bd_dom_sf"/>
</dbReference>
<evidence type="ECO:0000259" key="7">
    <source>
        <dbReference type="PROSITE" id="PS51635"/>
    </source>
</evidence>
<feature type="short sequence motif" description="DGA/G" evidence="5">
    <location>
        <begin position="472"/>
        <end position="474"/>
    </location>
</feature>
<feature type="domain" description="Cyclic nucleotide-binding" evidence="6">
    <location>
        <begin position="14"/>
        <end position="122"/>
    </location>
</feature>
<dbReference type="CDD" id="cd00038">
    <property type="entry name" value="CAP_ED"/>
    <property type="match status" value="1"/>
</dbReference>
<name>A0A517SXF6_9BACT</name>
<dbReference type="InterPro" id="IPR000595">
    <property type="entry name" value="cNMP-bd_dom"/>
</dbReference>
<dbReference type="Pfam" id="PF00027">
    <property type="entry name" value="cNMP_binding"/>
    <property type="match status" value="1"/>
</dbReference>
<evidence type="ECO:0000256" key="2">
    <source>
        <dbReference type="ARBA" id="ARBA00022801"/>
    </source>
</evidence>
<evidence type="ECO:0000256" key="4">
    <source>
        <dbReference type="ARBA" id="ARBA00023098"/>
    </source>
</evidence>
<dbReference type="PROSITE" id="PS50042">
    <property type="entry name" value="CNMP_BINDING_3"/>
    <property type="match status" value="1"/>
</dbReference>
<evidence type="ECO:0000256" key="3">
    <source>
        <dbReference type="ARBA" id="ARBA00022963"/>
    </source>
</evidence>
<evidence type="ECO:0000313" key="9">
    <source>
        <dbReference type="Proteomes" id="UP000315003"/>
    </source>
</evidence>
<protein>
    <submittedName>
        <fullName evidence="8">NTE family protein RssA</fullName>
    </submittedName>
</protein>
<dbReference type="AlphaFoldDB" id="A0A517SXF6"/>
<dbReference type="RefSeq" id="WP_419187426.1">
    <property type="nucleotide sequence ID" value="NZ_CP036272.1"/>
</dbReference>
<dbReference type="Gene3D" id="3.40.1090.10">
    <property type="entry name" value="Cytosolic phospholipase A2 catalytic domain"/>
    <property type="match status" value="1"/>
</dbReference>
<dbReference type="GO" id="GO:0004622">
    <property type="term" value="F:phosphatidylcholine lysophospholipase activity"/>
    <property type="evidence" value="ECO:0007669"/>
    <property type="project" value="InterPro"/>
</dbReference>
<dbReference type="InterPro" id="IPR002641">
    <property type="entry name" value="PNPLA_dom"/>
</dbReference>
<dbReference type="PROSITE" id="PS01237">
    <property type="entry name" value="UPF0028"/>
    <property type="match status" value="1"/>
</dbReference>
<dbReference type="SUPFAM" id="SSF51206">
    <property type="entry name" value="cAMP-binding domain-like"/>
    <property type="match status" value="1"/>
</dbReference>
<evidence type="ECO:0000256" key="5">
    <source>
        <dbReference type="PROSITE-ProRule" id="PRU01161"/>
    </source>
</evidence>
<evidence type="ECO:0000259" key="6">
    <source>
        <dbReference type="PROSITE" id="PS50042"/>
    </source>
</evidence>
<dbReference type="InterPro" id="IPR050301">
    <property type="entry name" value="NTE"/>
</dbReference>
<dbReference type="PANTHER" id="PTHR14226">
    <property type="entry name" value="NEUROPATHY TARGET ESTERASE/SWISS CHEESE D.MELANOGASTER"/>
    <property type="match status" value="1"/>
</dbReference>
<feature type="short sequence motif" description="GXSXG" evidence="5">
    <location>
        <begin position="352"/>
        <end position="356"/>
    </location>
</feature>
<dbReference type="Pfam" id="PF01734">
    <property type="entry name" value="Patatin"/>
    <property type="match status" value="1"/>
</dbReference>
<keyword evidence="9" id="KW-1185">Reference proteome</keyword>
<accession>A0A517SXF6</accession>
<dbReference type="InterPro" id="IPR016035">
    <property type="entry name" value="Acyl_Trfase/lysoPLipase"/>
</dbReference>
<dbReference type="SUPFAM" id="SSF52151">
    <property type="entry name" value="FabD/lysophospholipase-like"/>
    <property type="match status" value="1"/>
</dbReference>
<sequence length="603" mass="67136">MSDETLKQLRQLDLTAGMNEHALQSLAGDCSMQRFQIDEAIIEAGRRDNDVFLIASGRVRSCLPDSAEPLDYRGAGAAIGFLPFLQNTASKVNVFADRELVAFRLDARQLPTVLQRHPILMRNLLRCVGLTKTDTLVRQRLKPIAKRVAFLHTGESTRHTSVQLVNRLHQLDESIVCVSDQPDSKLPRARPVKLAQQTSVPQTFPVVETEGEPADRIVYDFSFSTLMDSPAAISWLVEQMDQFYLLLTPDCHQTLAPLISKLIDRLNEQQRHIDFIWQLATNTQVAPKTELQFRRDFKVHCDESVSLERVIHALRNVSIGIAMGGGAARGMSHFGVLRTLENAGIVIDRMAGTSVGAMVGVIYCCGHSVDYGIDHFTQSLKLPWPYTKLPNGGRLFLLRKFRKRSWESMLREHLNDWTLAQAQIPISTVCVDLITGKQLVRQDGDAVHAILESINLPFMAVPICRDGKVMVDGGLTNVVPTDVLINQGCDYVIAVNLSNRLSRNFEGNTSQTPTDDMKPPNLGQVWGRVLDVHTCNISQHSVQQADLCINPNVAEIDITNFGATRRIAEIGRHACEPVIPDLKQALHQLDAKLFPLPETSTSV</sequence>
<gene>
    <name evidence="8" type="primary">rssA_3</name>
    <name evidence="8" type="ORF">SV7mr_32490</name>
</gene>
<evidence type="ECO:0000313" key="8">
    <source>
        <dbReference type="EMBL" id="QDT60723.1"/>
    </source>
</evidence>
<organism evidence="8 9">
    <name type="scientific">Stieleria bergensis</name>
    <dbReference type="NCBI Taxonomy" id="2528025"/>
    <lineage>
        <taxon>Bacteria</taxon>
        <taxon>Pseudomonadati</taxon>
        <taxon>Planctomycetota</taxon>
        <taxon>Planctomycetia</taxon>
        <taxon>Pirellulales</taxon>
        <taxon>Pirellulaceae</taxon>
        <taxon>Stieleria</taxon>
    </lineage>
</organism>
<keyword evidence="4 5" id="KW-0443">Lipid metabolism</keyword>
<evidence type="ECO:0000256" key="1">
    <source>
        <dbReference type="ARBA" id="ARBA00006636"/>
    </source>
</evidence>
<dbReference type="PROSITE" id="PS51635">
    <property type="entry name" value="PNPLA"/>
    <property type="match status" value="1"/>
</dbReference>
<feature type="domain" description="PNPLA" evidence="7">
    <location>
        <begin position="321"/>
        <end position="485"/>
    </location>
</feature>
<dbReference type="InterPro" id="IPR001423">
    <property type="entry name" value="LysoPLipase_patatin_CS"/>
</dbReference>
<dbReference type="Gene3D" id="2.60.120.10">
    <property type="entry name" value="Jelly Rolls"/>
    <property type="match status" value="1"/>
</dbReference>
<dbReference type="EMBL" id="CP036272">
    <property type="protein sequence ID" value="QDT60723.1"/>
    <property type="molecule type" value="Genomic_DNA"/>
</dbReference>
<feature type="active site" description="Proton acceptor" evidence="5">
    <location>
        <position position="472"/>
    </location>
</feature>
<reference evidence="8 9" key="1">
    <citation type="submission" date="2019-02" db="EMBL/GenBank/DDBJ databases">
        <title>Deep-cultivation of Planctomycetes and their phenomic and genomic characterization uncovers novel biology.</title>
        <authorList>
            <person name="Wiegand S."/>
            <person name="Jogler M."/>
            <person name="Boedeker C."/>
            <person name="Pinto D."/>
            <person name="Vollmers J."/>
            <person name="Rivas-Marin E."/>
            <person name="Kohn T."/>
            <person name="Peeters S.H."/>
            <person name="Heuer A."/>
            <person name="Rast P."/>
            <person name="Oberbeckmann S."/>
            <person name="Bunk B."/>
            <person name="Jeske O."/>
            <person name="Meyerdierks A."/>
            <person name="Storesund J.E."/>
            <person name="Kallscheuer N."/>
            <person name="Luecker S."/>
            <person name="Lage O.M."/>
            <person name="Pohl T."/>
            <person name="Merkel B.J."/>
            <person name="Hornburger P."/>
            <person name="Mueller R.-W."/>
            <person name="Bruemmer F."/>
            <person name="Labrenz M."/>
            <person name="Spormann A.M."/>
            <person name="Op den Camp H."/>
            <person name="Overmann J."/>
            <person name="Amann R."/>
            <person name="Jetten M.S.M."/>
            <person name="Mascher T."/>
            <person name="Medema M.H."/>
            <person name="Devos D.P."/>
            <person name="Kaster A.-K."/>
            <person name="Ovreas L."/>
            <person name="Rohde M."/>
            <person name="Galperin M.Y."/>
            <person name="Jogler C."/>
        </authorList>
    </citation>
    <scope>NUCLEOTIDE SEQUENCE [LARGE SCALE GENOMIC DNA]</scope>
    <source>
        <strain evidence="8 9">SV_7m_r</strain>
    </source>
</reference>
<keyword evidence="2 5" id="KW-0378">Hydrolase</keyword>
<comment type="similarity">
    <text evidence="1">Belongs to the NTE family.</text>
</comment>
<proteinExistence type="inferred from homology"/>
<keyword evidence="3 5" id="KW-0442">Lipid degradation</keyword>
<comment type="caution">
    <text evidence="5">Lacks conserved residue(s) required for the propagation of feature annotation.</text>
</comment>
<dbReference type="GO" id="GO:0046470">
    <property type="term" value="P:phosphatidylcholine metabolic process"/>
    <property type="evidence" value="ECO:0007669"/>
    <property type="project" value="InterPro"/>
</dbReference>
<dbReference type="Proteomes" id="UP000315003">
    <property type="component" value="Chromosome"/>
</dbReference>
<dbReference type="PANTHER" id="PTHR14226:SF29">
    <property type="entry name" value="NEUROPATHY TARGET ESTERASE SWS"/>
    <property type="match status" value="1"/>
</dbReference>